<organism evidence="8 9">
    <name type="scientific">Coccomyxa viridis</name>
    <dbReference type="NCBI Taxonomy" id="1274662"/>
    <lineage>
        <taxon>Eukaryota</taxon>
        <taxon>Viridiplantae</taxon>
        <taxon>Chlorophyta</taxon>
        <taxon>core chlorophytes</taxon>
        <taxon>Trebouxiophyceae</taxon>
        <taxon>Trebouxiophyceae incertae sedis</taxon>
        <taxon>Coccomyxaceae</taxon>
        <taxon>Coccomyxa</taxon>
    </lineage>
</organism>
<feature type="region of interest" description="Disordered" evidence="6">
    <location>
        <begin position="213"/>
        <end position="237"/>
    </location>
</feature>
<dbReference type="InterPro" id="IPR045234">
    <property type="entry name" value="Unkempt-like"/>
</dbReference>
<feature type="compositionally biased region" description="Polar residues" evidence="6">
    <location>
        <begin position="381"/>
        <end position="397"/>
    </location>
</feature>
<feature type="domain" description="C3H1-type" evidence="7">
    <location>
        <begin position="56"/>
        <end position="84"/>
    </location>
</feature>
<comment type="caution">
    <text evidence="8">The sequence shown here is derived from an EMBL/GenBank/DDBJ whole genome shotgun (WGS) entry which is preliminary data.</text>
</comment>
<feature type="region of interest" description="Disordered" evidence="6">
    <location>
        <begin position="431"/>
        <end position="466"/>
    </location>
</feature>
<keyword evidence="2 5" id="KW-0863">Zinc-finger</keyword>
<gene>
    <name evidence="8" type="ORF">CVIRNUC_005518</name>
</gene>
<evidence type="ECO:0000256" key="5">
    <source>
        <dbReference type="PROSITE-ProRule" id="PRU00723"/>
    </source>
</evidence>
<feature type="compositionally biased region" description="Basic and acidic residues" evidence="6">
    <location>
        <begin position="447"/>
        <end position="456"/>
    </location>
</feature>
<dbReference type="Pfam" id="PF25512">
    <property type="entry name" value="zf-CCCH_AtC3H23"/>
    <property type="match status" value="1"/>
</dbReference>
<feature type="compositionally biased region" description="Pro residues" evidence="6">
    <location>
        <begin position="578"/>
        <end position="592"/>
    </location>
</feature>
<evidence type="ECO:0000256" key="6">
    <source>
        <dbReference type="SAM" id="MobiDB-lite"/>
    </source>
</evidence>
<sequence>MEPQEGSRPDEGHSDDFRMYEYKVKQCRKSRPHDWTLCPAAHNGEKAKRRDPRRFAYTGAACPDYRKSGTCRRGDACPFAHGVFESWLHPSRYRTQCCTDGLACRRRVCFFAHQESELRKPEEDSALLAAQLQAEAIASTDSYQQILAEAAIEAGEVPPGAQGTPQLNLALLQALLRGNGGMDRGAMSVQEPDDSAERLRTLQLQALLTTLQAQPQRPPPPPQPQPQPQLGGSNSLGALDTNALARLLAANQALVQQQAERDIVQRNSLDAARRNSFSADAEAQRADLRFPFQGGFPGGLDSAAAQQWSHETADASRRMSVDNAPGGNGLPLHLQGLDPRILAALSSQRPNAAQVALAQAQAQNEAAEQALRRSVDMGSLAHNTNSRHGANTANKQGDPQAGLARPNSAQQGLADIAALSNAFARGSLMEGQASGQLPPAGGHSKRSSRDYGHHYDGFSSQASSQLQAQLSSQLGSLGPASLGSLPLSSLGSMIGQPASRMSSYGQQYNSSQDSSRRMSLESLSHFNPGAPLGSSLGSRNRGLTEQQAQLLLQLQAEEEQDRRGEALYNLSGGSTPSNAPPTPGRPNYPAMPSPRVSYNSEPGVQGMANQAPLGAGLKSSRSTPAIPEEGPAPSIRDFPRSSLDAACMMPTLLEQLQMYDAQRRSSPSQDPNNPRFMQRNSSFESLSADLPRSISDLNLAEHAASMQQGKP</sequence>
<evidence type="ECO:0000256" key="4">
    <source>
        <dbReference type="ARBA" id="ARBA00023125"/>
    </source>
</evidence>
<reference evidence="8 9" key="1">
    <citation type="submission" date="2023-10" db="EMBL/GenBank/DDBJ databases">
        <authorList>
            <person name="Maclean D."/>
            <person name="Macfadyen A."/>
        </authorList>
    </citation>
    <scope>NUCLEOTIDE SEQUENCE [LARGE SCALE GENOMIC DNA]</scope>
</reference>
<dbReference type="Pfam" id="PF00642">
    <property type="entry name" value="zf-CCCH"/>
    <property type="match status" value="1"/>
</dbReference>
<evidence type="ECO:0000313" key="9">
    <source>
        <dbReference type="Proteomes" id="UP001314263"/>
    </source>
</evidence>
<keyword evidence="9" id="KW-1185">Reference proteome</keyword>
<protein>
    <recommendedName>
        <fullName evidence="7">C3H1-type domain-containing protein</fullName>
    </recommendedName>
</protein>
<dbReference type="PANTHER" id="PTHR14493">
    <property type="entry name" value="UNKEMPT FAMILY MEMBER"/>
    <property type="match status" value="1"/>
</dbReference>
<name>A0AAV1I4J6_9CHLO</name>
<keyword evidence="3 5" id="KW-0862">Zinc</keyword>
<dbReference type="Gene3D" id="3.30.1370.210">
    <property type="match status" value="1"/>
</dbReference>
<evidence type="ECO:0000313" key="8">
    <source>
        <dbReference type="EMBL" id="CAK0781966.1"/>
    </source>
</evidence>
<dbReference type="AlphaFoldDB" id="A0AAV1I4J6"/>
<feature type="compositionally biased region" description="Pro residues" evidence="6">
    <location>
        <begin position="216"/>
        <end position="227"/>
    </location>
</feature>
<dbReference type="InterPro" id="IPR000571">
    <property type="entry name" value="Znf_CCCH"/>
</dbReference>
<dbReference type="GO" id="GO:0008270">
    <property type="term" value="F:zinc ion binding"/>
    <property type="evidence" value="ECO:0007669"/>
    <property type="project" value="UniProtKB-KW"/>
</dbReference>
<dbReference type="PROSITE" id="PS50103">
    <property type="entry name" value="ZF_C3H1"/>
    <property type="match status" value="1"/>
</dbReference>
<evidence type="ECO:0000256" key="2">
    <source>
        <dbReference type="ARBA" id="ARBA00022771"/>
    </source>
</evidence>
<dbReference type="InterPro" id="IPR036855">
    <property type="entry name" value="Znf_CCCH_sf"/>
</dbReference>
<proteinExistence type="predicted"/>
<feature type="region of interest" description="Disordered" evidence="6">
    <location>
        <begin position="659"/>
        <end position="689"/>
    </location>
</feature>
<keyword evidence="1 5" id="KW-0479">Metal-binding</keyword>
<feature type="region of interest" description="Disordered" evidence="6">
    <location>
        <begin position="380"/>
        <end position="409"/>
    </location>
</feature>
<evidence type="ECO:0000256" key="1">
    <source>
        <dbReference type="ARBA" id="ARBA00022723"/>
    </source>
</evidence>
<accession>A0AAV1I4J6</accession>
<dbReference type="PANTHER" id="PTHR14493:SF50">
    <property type="entry name" value="RING FINGER PROTEIN UNKEMPT"/>
    <property type="match status" value="1"/>
</dbReference>
<keyword evidence="4" id="KW-0238">DNA-binding</keyword>
<dbReference type="InterPro" id="IPR057444">
    <property type="entry name" value="Znf-CCCH_AtC3H23-like"/>
</dbReference>
<dbReference type="GO" id="GO:0003677">
    <property type="term" value="F:DNA binding"/>
    <property type="evidence" value="ECO:0007669"/>
    <property type="project" value="UniProtKB-KW"/>
</dbReference>
<feature type="compositionally biased region" description="Polar residues" evidence="6">
    <location>
        <begin position="499"/>
        <end position="513"/>
    </location>
</feature>
<evidence type="ECO:0000256" key="3">
    <source>
        <dbReference type="ARBA" id="ARBA00022833"/>
    </source>
</evidence>
<dbReference type="SMART" id="SM00356">
    <property type="entry name" value="ZnF_C3H1"/>
    <property type="match status" value="2"/>
</dbReference>
<feature type="region of interest" description="Disordered" evidence="6">
    <location>
        <begin position="567"/>
        <end position="639"/>
    </location>
</feature>
<dbReference type="Proteomes" id="UP001314263">
    <property type="component" value="Unassembled WGS sequence"/>
</dbReference>
<feature type="region of interest" description="Disordered" evidence="6">
    <location>
        <begin position="497"/>
        <end position="539"/>
    </location>
</feature>
<dbReference type="EMBL" id="CAUYUE010000006">
    <property type="protein sequence ID" value="CAK0781966.1"/>
    <property type="molecule type" value="Genomic_DNA"/>
</dbReference>
<dbReference type="SUPFAM" id="SSF90229">
    <property type="entry name" value="CCCH zinc finger"/>
    <property type="match status" value="1"/>
</dbReference>
<evidence type="ECO:0000259" key="7">
    <source>
        <dbReference type="PROSITE" id="PS50103"/>
    </source>
</evidence>
<feature type="zinc finger region" description="C3H1-type" evidence="5">
    <location>
        <begin position="56"/>
        <end position="84"/>
    </location>
</feature>